<comment type="cofactor">
    <cofactor evidence="6">
        <name>Mg(2+)</name>
        <dbReference type="ChEBI" id="CHEBI:18420"/>
    </cofactor>
</comment>
<dbReference type="GO" id="GO:0090729">
    <property type="term" value="F:toxin activity"/>
    <property type="evidence" value="ECO:0007669"/>
    <property type="project" value="UniProtKB-KW"/>
</dbReference>
<comment type="function">
    <text evidence="6">Toxic component of a toxin-antitoxin (TA) system. An RNase.</text>
</comment>
<organism evidence="8 9">
    <name type="scientific">Termitidicoccus mucosus</name>
    <dbReference type="NCBI Taxonomy" id="1184151"/>
    <lineage>
        <taxon>Bacteria</taxon>
        <taxon>Pseudomonadati</taxon>
        <taxon>Verrucomicrobiota</taxon>
        <taxon>Opitutia</taxon>
        <taxon>Opitutales</taxon>
        <taxon>Opitutaceae</taxon>
        <taxon>Termitidicoccus</taxon>
    </lineage>
</organism>
<dbReference type="PANTHER" id="PTHR35901">
    <property type="entry name" value="RIBONUCLEASE VAPC3"/>
    <property type="match status" value="1"/>
</dbReference>
<keyword evidence="2 6" id="KW-0540">Nuclease</keyword>
<dbReference type="InterPro" id="IPR022907">
    <property type="entry name" value="VapC_family"/>
</dbReference>
<name>A0A178IPR9_9BACT</name>
<keyword evidence="3 6" id="KW-0479">Metal-binding</keyword>
<accession>A0A178IPR9</accession>
<evidence type="ECO:0000256" key="2">
    <source>
        <dbReference type="ARBA" id="ARBA00022722"/>
    </source>
</evidence>
<reference evidence="8 9" key="1">
    <citation type="submission" date="2016-01" db="EMBL/GenBank/DDBJ databases">
        <title>High potential of lignocellulose degradation of a new Verrucomicrobia species.</title>
        <authorList>
            <person name="Wang Y."/>
            <person name="Shi Y."/>
            <person name="Qiu Z."/>
            <person name="Liu S."/>
            <person name="Yang H."/>
        </authorList>
    </citation>
    <scope>NUCLEOTIDE SEQUENCE [LARGE SCALE GENOMIC DNA]</scope>
    <source>
        <strain evidence="8 9">TSB47</strain>
    </source>
</reference>
<keyword evidence="1 6" id="KW-1277">Toxin-antitoxin system</keyword>
<keyword evidence="6" id="KW-0800">Toxin</keyword>
<dbReference type="Pfam" id="PF01850">
    <property type="entry name" value="PIN"/>
    <property type="match status" value="1"/>
</dbReference>
<dbReference type="PANTHER" id="PTHR35901:SF1">
    <property type="entry name" value="EXONUCLEASE VAPC9"/>
    <property type="match status" value="1"/>
</dbReference>
<evidence type="ECO:0000259" key="7">
    <source>
        <dbReference type="Pfam" id="PF01850"/>
    </source>
</evidence>
<dbReference type="GO" id="GO:0016787">
    <property type="term" value="F:hydrolase activity"/>
    <property type="evidence" value="ECO:0007669"/>
    <property type="project" value="UniProtKB-KW"/>
</dbReference>
<evidence type="ECO:0000256" key="6">
    <source>
        <dbReference type="HAMAP-Rule" id="MF_00265"/>
    </source>
</evidence>
<dbReference type="InterPro" id="IPR044153">
    <property type="entry name" value="PIN_Pae0151-like"/>
</dbReference>
<dbReference type="OrthoDB" id="9798446at2"/>
<dbReference type="InterPro" id="IPR029060">
    <property type="entry name" value="PIN-like_dom_sf"/>
</dbReference>
<evidence type="ECO:0000256" key="4">
    <source>
        <dbReference type="ARBA" id="ARBA00022801"/>
    </source>
</evidence>
<feature type="binding site" evidence="6">
    <location>
        <position position="104"/>
    </location>
    <ligand>
        <name>Mg(2+)</name>
        <dbReference type="ChEBI" id="CHEBI:18420"/>
    </ligand>
</feature>
<comment type="caution">
    <text evidence="8">The sequence shown here is derived from an EMBL/GenBank/DDBJ whole genome shotgun (WGS) entry which is preliminary data.</text>
</comment>
<dbReference type="HAMAP" id="MF_00265">
    <property type="entry name" value="VapC_Nob1"/>
    <property type="match status" value="1"/>
</dbReference>
<keyword evidence="4 6" id="KW-0378">Hydrolase</keyword>
<evidence type="ECO:0000256" key="1">
    <source>
        <dbReference type="ARBA" id="ARBA00022649"/>
    </source>
</evidence>
<dbReference type="CDD" id="cd09873">
    <property type="entry name" value="PIN_Pae0151-like"/>
    <property type="match status" value="1"/>
</dbReference>
<dbReference type="EC" id="3.1.-.-" evidence="6"/>
<feature type="binding site" evidence="6">
    <location>
        <position position="6"/>
    </location>
    <ligand>
        <name>Mg(2+)</name>
        <dbReference type="ChEBI" id="CHEBI:18420"/>
    </ligand>
</feature>
<dbReference type="STRING" id="1184151.AW736_26350"/>
<dbReference type="AlphaFoldDB" id="A0A178IPR9"/>
<evidence type="ECO:0000256" key="3">
    <source>
        <dbReference type="ARBA" id="ARBA00022723"/>
    </source>
</evidence>
<dbReference type="RefSeq" id="WP_068773270.1">
    <property type="nucleotide sequence ID" value="NZ_KV441849.1"/>
</dbReference>
<dbReference type="Gene3D" id="3.40.50.1010">
    <property type="entry name" value="5'-nuclease"/>
    <property type="match status" value="1"/>
</dbReference>
<dbReference type="SUPFAM" id="SSF88723">
    <property type="entry name" value="PIN domain-like"/>
    <property type="match status" value="1"/>
</dbReference>
<gene>
    <name evidence="6" type="primary">vapC</name>
    <name evidence="8" type="ORF">AW736_26350</name>
</gene>
<sequence length="145" mass="15538">MNVVLDGSAALTILLPDERGGKAAPSILNALNEAEEIHVPAHWWVEVANGVLMAERRSRLTQAESATALEDAHELEPATDRESGARITRDALALARLHSLTAYDAAYLELAMRQKARLATMDTALRHAALKAGVAIIPASSHKVS</sequence>
<dbReference type="InterPro" id="IPR002716">
    <property type="entry name" value="PIN_dom"/>
</dbReference>
<comment type="similarity">
    <text evidence="6">Belongs to the PINc/VapC protein family.</text>
</comment>
<feature type="domain" description="PIN" evidence="7">
    <location>
        <begin position="3"/>
        <end position="129"/>
    </location>
</feature>
<evidence type="ECO:0000313" key="9">
    <source>
        <dbReference type="Proteomes" id="UP000078486"/>
    </source>
</evidence>
<keyword evidence="5 6" id="KW-0460">Magnesium</keyword>
<dbReference type="GO" id="GO:0000287">
    <property type="term" value="F:magnesium ion binding"/>
    <property type="evidence" value="ECO:0007669"/>
    <property type="project" value="UniProtKB-UniRule"/>
</dbReference>
<keyword evidence="9" id="KW-1185">Reference proteome</keyword>
<dbReference type="InterPro" id="IPR051619">
    <property type="entry name" value="TypeII_TA_RNase_PINc/VapC"/>
</dbReference>
<evidence type="ECO:0000313" key="8">
    <source>
        <dbReference type="EMBL" id="OAM91904.1"/>
    </source>
</evidence>
<dbReference type="EMBL" id="LRRQ01000003">
    <property type="protein sequence ID" value="OAM91904.1"/>
    <property type="molecule type" value="Genomic_DNA"/>
</dbReference>
<proteinExistence type="inferred from homology"/>
<protein>
    <recommendedName>
        <fullName evidence="6">Ribonuclease VapC</fullName>
        <shortName evidence="6">RNase VapC</shortName>
        <ecNumber evidence="6">3.1.-.-</ecNumber>
    </recommendedName>
    <alternativeName>
        <fullName evidence="6">Toxin VapC</fullName>
    </alternativeName>
</protein>
<dbReference type="GO" id="GO:0004540">
    <property type="term" value="F:RNA nuclease activity"/>
    <property type="evidence" value="ECO:0007669"/>
    <property type="project" value="InterPro"/>
</dbReference>
<evidence type="ECO:0000256" key="5">
    <source>
        <dbReference type="ARBA" id="ARBA00022842"/>
    </source>
</evidence>
<dbReference type="Proteomes" id="UP000078486">
    <property type="component" value="Unassembled WGS sequence"/>
</dbReference>